<dbReference type="GO" id="GO:0005886">
    <property type="term" value="C:plasma membrane"/>
    <property type="evidence" value="ECO:0007669"/>
    <property type="project" value="UniProtKB-SubCell"/>
</dbReference>
<accession>A0A3P7ZHK6</accession>
<feature type="transmembrane region" description="Helical" evidence="13">
    <location>
        <begin position="30"/>
        <end position="49"/>
    </location>
</feature>
<sequence>MMRMFAEILLFFLQFGYQFAFGVGFSWMLLVTLLSIMLCVLFAGVISFCRQSKKGAVVFSGLGIVIFLVVWTLFCLVLPLTVAVVDFCSSGGDYIRSKISEPMLNAMKFYKTCDPRPTHDYVPSILGASNISGILTAFQMNRTRLDSLLDATFRGDVMISNSSALVADDTIRALKGIGALESSLACYAYRESVQAMHNGICNQAIFGLTTRILYFAFSFHLIHVNSQRVLFPASPSSYITVATVVARTRVPVGHAVELARFFLLIFM</sequence>
<evidence type="ECO:0000256" key="7">
    <source>
        <dbReference type="ARBA" id="ARBA00023065"/>
    </source>
</evidence>
<protein>
    <recommendedName>
        <fullName evidence="13">Protein tweety homolog</fullName>
    </recommendedName>
</protein>
<keyword evidence="5 13" id="KW-0812">Transmembrane</keyword>
<dbReference type="GO" id="GO:0005229">
    <property type="term" value="F:intracellularly calcium-gated chloride channel activity"/>
    <property type="evidence" value="ECO:0007669"/>
    <property type="project" value="TreeGrafter"/>
</dbReference>
<reference evidence="14 15" key="1">
    <citation type="submission" date="2018-11" db="EMBL/GenBank/DDBJ databases">
        <authorList>
            <consortium name="Pathogen Informatics"/>
        </authorList>
    </citation>
    <scope>NUCLEOTIDE SEQUENCE [LARGE SCALE GENOMIC DNA]</scope>
</reference>
<keyword evidence="3 13" id="KW-0813">Transport</keyword>
<dbReference type="InterPro" id="IPR006990">
    <property type="entry name" value="Tweety"/>
</dbReference>
<evidence type="ECO:0000313" key="16">
    <source>
        <dbReference type="WBParaSite" id="HPBE_0001177801-mRNA-1"/>
    </source>
</evidence>
<comment type="similarity">
    <text evidence="2 13">Belongs to the tweety family.</text>
</comment>
<dbReference type="GO" id="GO:0072320">
    <property type="term" value="F:volume-sensitive chloride channel activity"/>
    <property type="evidence" value="ECO:0007669"/>
    <property type="project" value="TreeGrafter"/>
</dbReference>
<proteinExistence type="inferred from homology"/>
<reference evidence="16" key="2">
    <citation type="submission" date="2019-09" db="UniProtKB">
        <authorList>
            <consortium name="WormBaseParasite"/>
        </authorList>
    </citation>
    <scope>IDENTIFICATION</scope>
</reference>
<keyword evidence="10" id="KW-0325">Glycoprotein</keyword>
<name>A0A3P7ZHK6_HELPZ</name>
<dbReference type="OrthoDB" id="187568at2759"/>
<keyword evidence="7 13" id="KW-0406">Ion transport</keyword>
<evidence type="ECO:0000256" key="8">
    <source>
        <dbReference type="ARBA" id="ARBA00023136"/>
    </source>
</evidence>
<evidence type="ECO:0000256" key="1">
    <source>
        <dbReference type="ARBA" id="ARBA00004651"/>
    </source>
</evidence>
<evidence type="ECO:0000256" key="3">
    <source>
        <dbReference type="ARBA" id="ARBA00022448"/>
    </source>
</evidence>
<dbReference type="Proteomes" id="UP000050761">
    <property type="component" value="Unassembled WGS sequence"/>
</dbReference>
<keyword evidence="11 13" id="KW-0868">Chloride</keyword>
<keyword evidence="4" id="KW-1003">Cell membrane</keyword>
<dbReference type="AlphaFoldDB" id="A0A3P7ZHK6"/>
<evidence type="ECO:0000256" key="5">
    <source>
        <dbReference type="ARBA" id="ARBA00022692"/>
    </source>
</evidence>
<keyword evidence="8 13" id="KW-0472">Membrane</keyword>
<feature type="transmembrane region" description="Helical" evidence="13">
    <location>
        <begin position="56"/>
        <end position="80"/>
    </location>
</feature>
<evidence type="ECO:0000256" key="9">
    <source>
        <dbReference type="ARBA" id="ARBA00023173"/>
    </source>
</evidence>
<comment type="subcellular location">
    <subcellularLocation>
        <location evidence="1">Cell membrane</location>
        <topology evidence="1">Multi-pass membrane protein</topology>
    </subcellularLocation>
</comment>
<evidence type="ECO:0000313" key="15">
    <source>
        <dbReference type="Proteomes" id="UP000050761"/>
    </source>
</evidence>
<evidence type="ECO:0000256" key="11">
    <source>
        <dbReference type="ARBA" id="ARBA00023214"/>
    </source>
</evidence>
<evidence type="ECO:0000256" key="4">
    <source>
        <dbReference type="ARBA" id="ARBA00022475"/>
    </source>
</evidence>
<organism evidence="14">
    <name type="scientific">Heligmosomoides polygyrus</name>
    <name type="common">Parasitic roundworm</name>
    <dbReference type="NCBI Taxonomy" id="6339"/>
    <lineage>
        <taxon>Eukaryota</taxon>
        <taxon>Metazoa</taxon>
        <taxon>Ecdysozoa</taxon>
        <taxon>Nematoda</taxon>
        <taxon>Chromadorea</taxon>
        <taxon>Rhabditida</taxon>
        <taxon>Rhabditina</taxon>
        <taxon>Rhabditomorpha</taxon>
        <taxon>Strongyloidea</taxon>
        <taxon>Heligmosomidae</taxon>
        <taxon>Heligmosomoides</taxon>
    </lineage>
</organism>
<comment type="caution">
    <text evidence="13">Lacks conserved residue(s) required for the propagation of feature annotation.</text>
</comment>
<evidence type="ECO:0000256" key="10">
    <source>
        <dbReference type="ARBA" id="ARBA00023180"/>
    </source>
</evidence>
<dbReference type="WBParaSite" id="HPBE_0001177801-mRNA-1">
    <property type="protein sequence ID" value="HPBE_0001177801-mRNA-1"/>
    <property type="gene ID" value="HPBE_0001177801"/>
</dbReference>
<comment type="function">
    <text evidence="13">Probable chloride channel.</text>
</comment>
<dbReference type="Pfam" id="PF04906">
    <property type="entry name" value="Tweety"/>
    <property type="match status" value="1"/>
</dbReference>
<keyword evidence="9 13" id="KW-0869">Chloride channel</keyword>
<dbReference type="PANTHER" id="PTHR12424">
    <property type="entry name" value="TWEETY-RELATED"/>
    <property type="match status" value="1"/>
</dbReference>
<dbReference type="PANTHER" id="PTHR12424:SF8">
    <property type="entry name" value="PROTEIN TWEETY"/>
    <property type="match status" value="1"/>
</dbReference>
<evidence type="ECO:0000256" key="6">
    <source>
        <dbReference type="ARBA" id="ARBA00022989"/>
    </source>
</evidence>
<gene>
    <name evidence="14" type="ORF">HPBE_LOCUS11779</name>
</gene>
<keyword evidence="15" id="KW-1185">Reference proteome</keyword>
<evidence type="ECO:0000256" key="12">
    <source>
        <dbReference type="ARBA" id="ARBA00023303"/>
    </source>
</evidence>
<evidence type="ECO:0000313" key="14">
    <source>
        <dbReference type="EMBL" id="VDO89819.1"/>
    </source>
</evidence>
<evidence type="ECO:0000256" key="2">
    <source>
        <dbReference type="ARBA" id="ARBA00009849"/>
    </source>
</evidence>
<keyword evidence="6 13" id="KW-1133">Transmembrane helix</keyword>
<keyword evidence="12 13" id="KW-0407">Ion channel</keyword>
<dbReference type="EMBL" id="UZAH01027228">
    <property type="protein sequence ID" value="VDO89819.1"/>
    <property type="molecule type" value="Genomic_DNA"/>
</dbReference>
<evidence type="ECO:0000256" key="13">
    <source>
        <dbReference type="RuleBase" id="RU361114"/>
    </source>
</evidence>
<dbReference type="GO" id="GO:0034707">
    <property type="term" value="C:chloride channel complex"/>
    <property type="evidence" value="ECO:0007669"/>
    <property type="project" value="UniProtKB-UniRule"/>
</dbReference>